<dbReference type="InterPro" id="IPR050463">
    <property type="entry name" value="Gfo/Idh/MocA_oxidrdct_glycsds"/>
</dbReference>
<dbReference type="Proteomes" id="UP000249229">
    <property type="component" value="Unassembled WGS sequence"/>
</dbReference>
<feature type="compositionally biased region" description="Low complexity" evidence="1">
    <location>
        <begin position="1"/>
        <end position="23"/>
    </location>
</feature>
<reference evidence="3 4" key="1">
    <citation type="submission" date="2017-08" db="EMBL/GenBank/DDBJ databases">
        <title>Infants hospitalized years apart are colonized by the same room-sourced microbial strains.</title>
        <authorList>
            <person name="Brooks B."/>
            <person name="Olm M.R."/>
            <person name="Firek B.A."/>
            <person name="Baker R."/>
            <person name="Thomas B.C."/>
            <person name="Morowitz M.J."/>
            <person name="Banfield J.F."/>
        </authorList>
    </citation>
    <scope>NUCLEOTIDE SEQUENCE [LARGE SCALE GENOMIC DNA]</scope>
    <source>
        <strain evidence="3">S2_005_001_R1_22</strain>
    </source>
</reference>
<dbReference type="PANTHER" id="PTHR43818:SF7">
    <property type="entry name" value="DEHYDROGENASE"/>
    <property type="match status" value="1"/>
</dbReference>
<dbReference type="EMBL" id="QFQI01000008">
    <property type="protein sequence ID" value="PZQ59746.1"/>
    <property type="molecule type" value="Genomic_DNA"/>
</dbReference>
<dbReference type="Gene3D" id="3.40.50.720">
    <property type="entry name" value="NAD(P)-binding Rossmann-like Domain"/>
    <property type="match status" value="1"/>
</dbReference>
<feature type="region of interest" description="Disordered" evidence="1">
    <location>
        <begin position="168"/>
        <end position="188"/>
    </location>
</feature>
<proteinExistence type="predicted"/>
<dbReference type="GO" id="GO:0000166">
    <property type="term" value="F:nucleotide binding"/>
    <property type="evidence" value="ECO:0007669"/>
    <property type="project" value="InterPro"/>
</dbReference>
<evidence type="ECO:0000313" key="4">
    <source>
        <dbReference type="Proteomes" id="UP000249229"/>
    </source>
</evidence>
<dbReference type="PANTHER" id="PTHR43818">
    <property type="entry name" value="BCDNA.GH03377"/>
    <property type="match status" value="1"/>
</dbReference>
<comment type="caution">
    <text evidence="3">The sequence shown here is derived from an EMBL/GenBank/DDBJ whole genome shotgun (WGS) entry which is preliminary data.</text>
</comment>
<feature type="domain" description="Gfo/Idh/MocA-like oxidoreductase N-terminal" evidence="2">
    <location>
        <begin position="196"/>
        <end position="304"/>
    </location>
</feature>
<feature type="compositionally biased region" description="Basic residues" evidence="1">
    <location>
        <begin position="38"/>
        <end position="55"/>
    </location>
</feature>
<sequence length="504" mass="54810">MVLQGRRPVAGRARGAPGVAGLRAGRRRGTRAGGHLPDRRRRHAVPAGRRARQRVQRPCDREAQLPVAGAFEAAAGVAGRGAAARHPARRYPRHQPDRARRPYAVGETVPDRRGQHVAPPRQSGAPPFQICRFPPAGRRARAFLRHRHAVGCRWRDDAAGRRVRDRGRAVRAAAAQPVDRRGRHAGRGARAVTAPIRLALVGMGKIAHDQHLPAIAAGKSFTLVATVSRNGESVNGLPFFHDVHELAASGVEVDAVSLCTPPQVRRAIAQFCIEQGWQVFLEKPPGATLAEVISLRDAAAAKGISLFASWHSRYADGVEPARAWLAEREVKRATITWREDVRVWHPGQDWIWEPGGFGVFDPGINALSIATRILPRPFFVETAELDVPSNRAAPIAARVAFRDTAGAAIAMDLDFRQEGPQHWDIEVETDAGTLLLSKGGSVLTIDGKEALAHAADLHGEYPGLYHRFAAIVRAGVSDVDVSPLRIVADAFLRGRHITVEPFVE</sequence>
<evidence type="ECO:0000313" key="3">
    <source>
        <dbReference type="EMBL" id="PZQ59746.1"/>
    </source>
</evidence>
<protein>
    <recommendedName>
        <fullName evidence="2">Gfo/Idh/MocA-like oxidoreductase N-terminal domain-containing protein</fullName>
    </recommendedName>
</protein>
<accession>A0A2W5P1Z5</accession>
<evidence type="ECO:0000259" key="2">
    <source>
        <dbReference type="Pfam" id="PF01408"/>
    </source>
</evidence>
<dbReference type="AlphaFoldDB" id="A0A2W5P1Z5"/>
<dbReference type="Gene3D" id="3.30.360.10">
    <property type="entry name" value="Dihydrodipicolinate Reductase, domain 2"/>
    <property type="match status" value="1"/>
</dbReference>
<gene>
    <name evidence="3" type="ORF">DI544_11375</name>
</gene>
<name>A0A2W5P1Z5_9SPHN</name>
<evidence type="ECO:0000256" key="1">
    <source>
        <dbReference type="SAM" id="MobiDB-lite"/>
    </source>
</evidence>
<organism evidence="3 4">
    <name type="scientific">Sphingomonas taxi</name>
    <dbReference type="NCBI Taxonomy" id="1549858"/>
    <lineage>
        <taxon>Bacteria</taxon>
        <taxon>Pseudomonadati</taxon>
        <taxon>Pseudomonadota</taxon>
        <taxon>Alphaproteobacteria</taxon>
        <taxon>Sphingomonadales</taxon>
        <taxon>Sphingomonadaceae</taxon>
        <taxon>Sphingomonas</taxon>
    </lineage>
</organism>
<dbReference type="InterPro" id="IPR000683">
    <property type="entry name" value="Gfo/Idh/MocA-like_OxRdtase_N"/>
</dbReference>
<dbReference type="Pfam" id="PF01408">
    <property type="entry name" value="GFO_IDH_MocA"/>
    <property type="match status" value="1"/>
</dbReference>
<dbReference type="SUPFAM" id="SSF51735">
    <property type="entry name" value="NAD(P)-binding Rossmann-fold domains"/>
    <property type="match status" value="1"/>
</dbReference>
<feature type="region of interest" description="Disordered" evidence="1">
    <location>
        <begin position="78"/>
        <end position="131"/>
    </location>
</feature>
<dbReference type="InterPro" id="IPR036291">
    <property type="entry name" value="NAD(P)-bd_dom_sf"/>
</dbReference>
<feature type="region of interest" description="Disordered" evidence="1">
    <location>
        <begin position="1"/>
        <end position="60"/>
    </location>
</feature>